<comment type="caution">
    <text evidence="3">The sequence shown here is derived from an EMBL/GenBank/DDBJ whole genome shotgun (WGS) entry which is preliminary data.</text>
</comment>
<feature type="region of interest" description="Disordered" evidence="2">
    <location>
        <begin position="259"/>
        <end position="284"/>
    </location>
</feature>
<protein>
    <submittedName>
        <fullName evidence="3">Uncharacterized protein</fullName>
    </submittedName>
</protein>
<evidence type="ECO:0000313" key="4">
    <source>
        <dbReference type="Proteomes" id="UP001154282"/>
    </source>
</evidence>
<dbReference type="EMBL" id="CAMGYJ010000008">
    <property type="protein sequence ID" value="CAI0469226.1"/>
    <property type="molecule type" value="Genomic_DNA"/>
</dbReference>
<sequence length="284" mass="31172">VAEGPAGEPDDGRKKSKATSLTETVDFSPYSSLREDCARRMLHELSGKLLVPPEYTEVEDPSSRHWVGTAARFLLAAGVGLSQIGMTNEKLHMASLRGEVEAEKLRKRIGELEADSIKGRTALRAEVKAELEKEFAATTKELRADLSRGIQKVNSLMADKEGLEAEVTRLRERVGELEKDRTESVLRHQTEVELAAKSAVASYLLSPAFRKIDDAKRSKAISDTVAAIRHLFRREHPYLAWDTDAVWDAVVDWGKAEGDVNSEGVVGSEDAGNEDASSRGVDNS</sequence>
<name>A0AAV0PFZ5_9ROSI</name>
<organism evidence="3 4">
    <name type="scientific">Linum tenue</name>
    <dbReference type="NCBI Taxonomy" id="586396"/>
    <lineage>
        <taxon>Eukaryota</taxon>
        <taxon>Viridiplantae</taxon>
        <taxon>Streptophyta</taxon>
        <taxon>Embryophyta</taxon>
        <taxon>Tracheophyta</taxon>
        <taxon>Spermatophyta</taxon>
        <taxon>Magnoliopsida</taxon>
        <taxon>eudicotyledons</taxon>
        <taxon>Gunneridae</taxon>
        <taxon>Pentapetalae</taxon>
        <taxon>rosids</taxon>
        <taxon>fabids</taxon>
        <taxon>Malpighiales</taxon>
        <taxon>Linaceae</taxon>
        <taxon>Linum</taxon>
    </lineage>
</organism>
<gene>
    <name evidence="3" type="ORF">LITE_LOCUS38105</name>
</gene>
<dbReference type="AlphaFoldDB" id="A0AAV0PFZ5"/>
<feature type="region of interest" description="Disordered" evidence="2">
    <location>
        <begin position="1"/>
        <end position="21"/>
    </location>
</feature>
<dbReference type="Proteomes" id="UP001154282">
    <property type="component" value="Unassembled WGS sequence"/>
</dbReference>
<reference evidence="3" key="1">
    <citation type="submission" date="2022-08" db="EMBL/GenBank/DDBJ databases">
        <authorList>
            <person name="Gutierrez-Valencia J."/>
        </authorList>
    </citation>
    <scope>NUCLEOTIDE SEQUENCE</scope>
</reference>
<keyword evidence="1" id="KW-0175">Coiled coil</keyword>
<keyword evidence="4" id="KW-1185">Reference proteome</keyword>
<accession>A0AAV0PFZ5</accession>
<feature type="coiled-coil region" evidence="1">
    <location>
        <begin position="153"/>
        <end position="180"/>
    </location>
</feature>
<proteinExistence type="predicted"/>
<evidence type="ECO:0000256" key="2">
    <source>
        <dbReference type="SAM" id="MobiDB-lite"/>
    </source>
</evidence>
<evidence type="ECO:0000313" key="3">
    <source>
        <dbReference type="EMBL" id="CAI0469226.1"/>
    </source>
</evidence>
<feature type="non-terminal residue" evidence="3">
    <location>
        <position position="1"/>
    </location>
</feature>
<evidence type="ECO:0000256" key="1">
    <source>
        <dbReference type="SAM" id="Coils"/>
    </source>
</evidence>